<dbReference type="Pfam" id="PF13487">
    <property type="entry name" value="HD_5"/>
    <property type="match status" value="1"/>
</dbReference>
<dbReference type="FunFam" id="1.10.3210.10:FF:000018">
    <property type="entry name" value="Two-component system response regulator"/>
    <property type="match status" value="1"/>
</dbReference>
<feature type="domain" description="HD-GYP" evidence="5">
    <location>
        <begin position="270"/>
        <end position="467"/>
    </location>
</feature>
<organism evidence="6 7">
    <name type="scientific">Sulfurimonas autotrophica (strain ATCC BAA-671 / DSM 16294 / JCM 11897 / OK10)</name>
    <dbReference type="NCBI Taxonomy" id="563040"/>
    <lineage>
        <taxon>Bacteria</taxon>
        <taxon>Pseudomonadati</taxon>
        <taxon>Campylobacterota</taxon>
        <taxon>Epsilonproteobacteria</taxon>
        <taxon>Campylobacterales</taxon>
        <taxon>Sulfurimonadaceae</taxon>
        <taxon>Sulfurimonas</taxon>
    </lineage>
</organism>
<dbReference type="Proteomes" id="UP000007803">
    <property type="component" value="Chromosome"/>
</dbReference>
<keyword evidence="7" id="KW-1185">Reference proteome</keyword>
<keyword evidence="3" id="KW-0812">Transmembrane</keyword>
<accession>E0USR7</accession>
<keyword evidence="2" id="KW-0175">Coiled coil</keyword>
<dbReference type="InterPro" id="IPR052020">
    <property type="entry name" value="Cyclic_di-GMP/3'3'-cGAMP_PDE"/>
</dbReference>
<dbReference type="SMART" id="SM00471">
    <property type="entry name" value="HDc"/>
    <property type="match status" value="1"/>
</dbReference>
<dbReference type="Gene3D" id="1.10.3210.10">
    <property type="entry name" value="Hypothetical protein af1432"/>
    <property type="match status" value="1"/>
</dbReference>
<feature type="coiled-coil region" evidence="2">
    <location>
        <begin position="249"/>
        <end position="276"/>
    </location>
</feature>
<dbReference type="InterPro" id="IPR037522">
    <property type="entry name" value="HD_GYP_dom"/>
</dbReference>
<feature type="transmembrane region" description="Helical" evidence="3">
    <location>
        <begin position="14"/>
        <end position="33"/>
    </location>
</feature>
<dbReference type="PROSITE" id="PS51831">
    <property type="entry name" value="HD"/>
    <property type="match status" value="1"/>
</dbReference>
<dbReference type="PANTHER" id="PTHR45228">
    <property type="entry name" value="CYCLIC DI-GMP PHOSPHODIESTERASE TM_0186-RELATED"/>
    <property type="match status" value="1"/>
</dbReference>
<evidence type="ECO:0000259" key="4">
    <source>
        <dbReference type="PROSITE" id="PS51831"/>
    </source>
</evidence>
<dbReference type="InterPro" id="IPR003607">
    <property type="entry name" value="HD/PDEase_dom"/>
</dbReference>
<dbReference type="EMBL" id="CP002205">
    <property type="protein sequence ID" value="ADN08094.1"/>
    <property type="molecule type" value="Genomic_DNA"/>
</dbReference>
<proteinExistence type="predicted"/>
<dbReference type="STRING" id="563040.Saut_0045"/>
<dbReference type="GO" id="GO:0009214">
    <property type="term" value="P:cyclic nucleotide catabolic process"/>
    <property type="evidence" value="ECO:0007669"/>
    <property type="project" value="UniProtKB-ARBA"/>
</dbReference>
<dbReference type="Gene3D" id="3.30.450.290">
    <property type="match status" value="1"/>
</dbReference>
<dbReference type="InterPro" id="IPR006674">
    <property type="entry name" value="HD_domain"/>
</dbReference>
<feature type="transmembrane region" description="Helical" evidence="3">
    <location>
        <begin position="177"/>
        <end position="200"/>
    </location>
</feature>
<dbReference type="PROSITE" id="PS51832">
    <property type="entry name" value="HD_GYP"/>
    <property type="match status" value="1"/>
</dbReference>
<name>E0USR7_SULAO</name>
<evidence type="ECO:0000256" key="3">
    <source>
        <dbReference type="SAM" id="Phobius"/>
    </source>
</evidence>
<dbReference type="KEGG" id="sua:Saut_0045"/>
<evidence type="ECO:0000313" key="7">
    <source>
        <dbReference type="Proteomes" id="UP000007803"/>
    </source>
</evidence>
<dbReference type="AlphaFoldDB" id="E0USR7"/>
<dbReference type="GO" id="GO:0004112">
    <property type="term" value="F:cyclic-nucleotide phosphodiesterase activity"/>
    <property type="evidence" value="ECO:0007669"/>
    <property type="project" value="UniProtKB-ARBA"/>
</dbReference>
<reference evidence="7" key="1">
    <citation type="journal article" date="2010" name="Stand. Genomic Sci.">
        <title>Complete genome sequence of Sulfurimonas autotrophica type strain (OK10).</title>
        <authorList>
            <person name="Sikorski J."/>
            <person name="Munk C."/>
            <person name="Lapidus A."/>
            <person name="Djao O."/>
            <person name="Lucas S."/>
            <person name="Glavina Del Rio T."/>
            <person name="Nolan M."/>
            <person name="Tice H."/>
            <person name="Han C."/>
            <person name="Cheng J."/>
            <person name="Tapia R."/>
            <person name="Goodwin L."/>
            <person name="Pitluck S."/>
            <person name="Liolios K."/>
            <person name="Ivanova N."/>
            <person name="Mavromatis K."/>
            <person name="Mikhailova N."/>
            <person name="Pati A."/>
            <person name="Sims D."/>
            <person name="Meincke L."/>
            <person name="Brettin T."/>
            <person name="Detter J."/>
            <person name="Chen A."/>
            <person name="Palaniappan K."/>
            <person name="Land M."/>
            <person name="Hauser L."/>
            <person name="Chang Y."/>
            <person name="Jeffries C."/>
            <person name="Rohde M."/>
            <person name="Lang E."/>
            <person name="Spring S."/>
            <person name="Goker M."/>
            <person name="Woyke T."/>
            <person name="Bristow J."/>
            <person name="Eisen J."/>
            <person name="Markowitz V."/>
            <person name="Hugenholtz P."/>
            <person name="Kyrpides N."/>
            <person name="Klenk H."/>
        </authorList>
    </citation>
    <scope>NUCLEOTIDE SEQUENCE [LARGE SCALE GENOMIC DNA]</scope>
    <source>
        <strain evidence="7">ATCC BAA-671 / DSM 16294 / JCM 11897 / OK10</strain>
    </source>
</reference>
<feature type="domain" description="HD" evidence="4">
    <location>
        <begin position="292"/>
        <end position="416"/>
    </location>
</feature>
<dbReference type="SUPFAM" id="SSF109604">
    <property type="entry name" value="HD-domain/PDEase-like"/>
    <property type="match status" value="1"/>
</dbReference>
<evidence type="ECO:0000313" key="6">
    <source>
        <dbReference type="EMBL" id="ADN08094.1"/>
    </source>
</evidence>
<evidence type="ECO:0000259" key="5">
    <source>
        <dbReference type="PROSITE" id="PS51832"/>
    </source>
</evidence>
<keyword evidence="1 6" id="KW-0378">Hydrolase</keyword>
<protein>
    <submittedName>
        <fullName evidence="6">Metal dependent phosphohydrolase</fullName>
    </submittedName>
</protein>
<keyword evidence="3" id="KW-0472">Membrane</keyword>
<dbReference type="RefSeq" id="WP_013325850.1">
    <property type="nucleotide sequence ID" value="NC_014506.1"/>
</dbReference>
<gene>
    <name evidence="6" type="ordered locus">Saut_0045</name>
</gene>
<sequence>MEKENLKYITFKRLVKIFLLAIVIITSISFLSYREFFKHSVKNKAFEVAKVVEAGLTSHMKAGIMDKRGYFLQEIKTLNDIKSIKIDRAASVVKQFGKSTLENERNYISDKNLLTSKQPSFVWNDIDGKITATIPYLAIIHDDVNCLQCHHVRENDLLGAIEITMDIKQYQNLVIHYGYIFIAILILFALVVIFNLFGFIDNFIIKPLLRIIDDGKKAYKYKKEIDSEKYEVKEMEALAEKINDFTHMVISKEEALENKNKELAELNKEIEETLCETMFTMGEMEEIRSKDTKNHTKRVATLSALIAKEYGLSDEDVKMIKMTSPLHDIGKVGISDSVLLKPGKLTQDEYKIMKTHAELGYTVLKHSDRSIIKSAATIARYHHEKYDGTGYPAGLKGEEIPIFARIVAIVDVFDALLSKRVYKEKWNDNKTKEFIAFQRGKQFDPKLVDIILKNFDKYAKLVKEMSENK</sequence>
<keyword evidence="3" id="KW-1133">Transmembrane helix</keyword>
<evidence type="ECO:0000256" key="1">
    <source>
        <dbReference type="ARBA" id="ARBA00022801"/>
    </source>
</evidence>
<dbReference type="HOGENOM" id="CLU_044713_0_0_7"/>
<dbReference type="CDD" id="cd00077">
    <property type="entry name" value="HDc"/>
    <property type="match status" value="1"/>
</dbReference>
<dbReference type="eggNOG" id="COG3437">
    <property type="taxonomic scope" value="Bacteria"/>
</dbReference>
<dbReference type="OrthoDB" id="9781223at2"/>
<evidence type="ECO:0000256" key="2">
    <source>
        <dbReference type="SAM" id="Coils"/>
    </source>
</evidence>